<evidence type="ECO:0000313" key="4">
    <source>
        <dbReference type="Proteomes" id="UP000183208"/>
    </source>
</evidence>
<dbReference type="Proteomes" id="UP000183208">
    <property type="component" value="Unassembled WGS sequence"/>
</dbReference>
<dbReference type="PANTHER" id="PTHR35146:SF1">
    <property type="entry name" value="UPF0178 PROTEIN YAII"/>
    <property type="match status" value="1"/>
</dbReference>
<dbReference type="InterPro" id="IPR003791">
    <property type="entry name" value="UPF0178"/>
</dbReference>
<dbReference type="PANTHER" id="PTHR35146">
    <property type="entry name" value="UPF0178 PROTEIN YAII"/>
    <property type="match status" value="1"/>
</dbReference>
<protein>
    <recommendedName>
        <fullName evidence="2">UPF0178 protein SAMN05444171_6832</fullName>
    </recommendedName>
</protein>
<reference evidence="3 4" key="1">
    <citation type="submission" date="2016-10" db="EMBL/GenBank/DDBJ databases">
        <authorList>
            <person name="de Groot N.N."/>
        </authorList>
    </citation>
    <scope>NUCLEOTIDE SEQUENCE [LARGE SCALE GENOMIC DNA]</scope>
    <source>
        <strain evidence="3 4">GAS522</strain>
    </source>
</reference>
<dbReference type="AlphaFoldDB" id="A0A1M7H2V0"/>
<dbReference type="HAMAP" id="MF_00489">
    <property type="entry name" value="UPF0178"/>
    <property type="match status" value="1"/>
</dbReference>
<dbReference type="NCBIfam" id="NF001095">
    <property type="entry name" value="PRK00124.1"/>
    <property type="match status" value="1"/>
</dbReference>
<proteinExistence type="inferred from homology"/>
<dbReference type="EMBL" id="FNTI01000001">
    <property type="protein sequence ID" value="SEE26291.1"/>
    <property type="molecule type" value="Genomic_DNA"/>
</dbReference>
<sequence>MGYRTQRNRHGKHVPAPVSLAIPDPMEYHPRNGIWIESTSMPPDANLTRIYVDADACPVKDEIYRVAIRHGLPVSVVAGNFIRVPQDPLIERIAAGSGMDAADDWIAERAHQGDIVITSDIPLASRCVKAGAEVIAPNGKPFTEQSIGMTLAVRNLMTDLRSSGEVTGGPKSYSPRDRSAFLSTLDQTIRRIQRQRAEQPVPNQN</sequence>
<dbReference type="CDD" id="cd18720">
    <property type="entry name" value="PIN_YqxD-like"/>
    <property type="match status" value="1"/>
</dbReference>
<evidence type="ECO:0000256" key="2">
    <source>
        <dbReference type="HAMAP-Rule" id="MF_00489"/>
    </source>
</evidence>
<evidence type="ECO:0000256" key="1">
    <source>
        <dbReference type="ARBA" id="ARBA00008522"/>
    </source>
</evidence>
<name>A0A1M7H2V0_9BRAD</name>
<comment type="similarity">
    <text evidence="1 2">Belongs to the UPF0178 family.</text>
</comment>
<gene>
    <name evidence="3" type="ORF">SAMN05444171_6832</name>
</gene>
<dbReference type="Pfam" id="PF02639">
    <property type="entry name" value="DUF188"/>
    <property type="match status" value="1"/>
</dbReference>
<accession>A0A1M7H2V0</accession>
<organism evidence="3 4">
    <name type="scientific">Bradyrhizobium lablabi</name>
    <dbReference type="NCBI Taxonomy" id="722472"/>
    <lineage>
        <taxon>Bacteria</taxon>
        <taxon>Pseudomonadati</taxon>
        <taxon>Pseudomonadota</taxon>
        <taxon>Alphaproteobacteria</taxon>
        <taxon>Hyphomicrobiales</taxon>
        <taxon>Nitrobacteraceae</taxon>
        <taxon>Bradyrhizobium</taxon>
    </lineage>
</organism>
<evidence type="ECO:0000313" key="3">
    <source>
        <dbReference type="EMBL" id="SEE26291.1"/>
    </source>
</evidence>